<dbReference type="Proteomes" id="UP000627573">
    <property type="component" value="Unassembled WGS sequence"/>
</dbReference>
<evidence type="ECO:0000256" key="1">
    <source>
        <dbReference type="ARBA" id="ARBA00023125"/>
    </source>
</evidence>
<proteinExistence type="predicted"/>
<dbReference type="InterPro" id="IPR042261">
    <property type="entry name" value="Lsr2-like_dimerization"/>
</dbReference>
<sequence>MATVTRTKVVDDLDGSDGAKPIRFSIARAQYEIDLTPENVDGLYEALAPFITKSRRVPARLVQARADQSAVREWARKQGIEVSVRGRMPKGLEAQYREAHQ</sequence>
<dbReference type="RefSeq" id="WP_197940467.1">
    <property type="nucleotide sequence ID" value="NZ_JAECSB010000014.1"/>
</dbReference>
<evidence type="ECO:0000313" key="4">
    <source>
        <dbReference type="EMBL" id="MBH5141430.1"/>
    </source>
</evidence>
<accession>A0A8I0ZLE2</accession>
<keyword evidence="1" id="KW-0238">DNA-binding</keyword>
<dbReference type="Gene3D" id="3.30.60.230">
    <property type="entry name" value="Lsr2, dimerization domain"/>
    <property type="match status" value="1"/>
</dbReference>
<dbReference type="InterPro" id="IPR036625">
    <property type="entry name" value="E3-bd_dom_sf"/>
</dbReference>
<evidence type="ECO:0000313" key="5">
    <source>
        <dbReference type="Proteomes" id="UP000627573"/>
    </source>
</evidence>
<dbReference type="GO" id="GO:0016746">
    <property type="term" value="F:acyltransferase activity"/>
    <property type="evidence" value="ECO:0007669"/>
    <property type="project" value="InterPro"/>
</dbReference>
<dbReference type="Pfam" id="PF11774">
    <property type="entry name" value="Lsr2"/>
    <property type="match status" value="1"/>
</dbReference>
<evidence type="ECO:0000259" key="3">
    <source>
        <dbReference type="Pfam" id="PF23359"/>
    </source>
</evidence>
<comment type="caution">
    <text evidence="4">The sequence shown here is derived from an EMBL/GenBank/DDBJ whole genome shotgun (WGS) entry which is preliminary data.</text>
</comment>
<evidence type="ECO:0000259" key="2">
    <source>
        <dbReference type="Pfam" id="PF11774"/>
    </source>
</evidence>
<protein>
    <submittedName>
        <fullName evidence="4">Lsr2 family protein</fullName>
    </submittedName>
</protein>
<dbReference type="EMBL" id="JAECSB010000014">
    <property type="protein sequence ID" value="MBH5141430.1"/>
    <property type="molecule type" value="Genomic_DNA"/>
</dbReference>
<reference evidence="4 5" key="1">
    <citation type="submission" date="2020-12" db="EMBL/GenBank/DDBJ databases">
        <title>Draft genome sequence of furan degrading bacterial strain FUR100.</title>
        <authorList>
            <person name="Woiski C."/>
        </authorList>
    </citation>
    <scope>NUCLEOTIDE SEQUENCE [LARGE SCALE GENOMIC DNA]</scope>
    <source>
        <strain evidence="4 5">FUR100</strain>
    </source>
</reference>
<keyword evidence="5" id="KW-1185">Reference proteome</keyword>
<dbReference type="InterPro" id="IPR024412">
    <property type="entry name" value="Lsr2_dim_dom"/>
</dbReference>
<name>A0A8I0ZLE2_RHOER</name>
<dbReference type="Gene3D" id="4.10.320.10">
    <property type="entry name" value="E3-binding domain"/>
    <property type="match status" value="1"/>
</dbReference>
<dbReference type="InterPro" id="IPR055370">
    <property type="entry name" value="Lsr2_DNA-bd"/>
</dbReference>
<organism evidence="4 5">
    <name type="scientific">Rhodococcus erythropolis</name>
    <name type="common">Arthrobacter picolinophilus</name>
    <dbReference type="NCBI Taxonomy" id="1833"/>
    <lineage>
        <taxon>Bacteria</taxon>
        <taxon>Bacillati</taxon>
        <taxon>Actinomycetota</taxon>
        <taxon>Actinomycetes</taxon>
        <taxon>Mycobacteriales</taxon>
        <taxon>Nocardiaceae</taxon>
        <taxon>Rhodococcus</taxon>
        <taxon>Rhodococcus erythropolis group</taxon>
    </lineage>
</organism>
<gene>
    <name evidence="4" type="ORF">I3517_02215</name>
</gene>
<dbReference type="Pfam" id="PF23359">
    <property type="entry name" value="Lsr2_DNA-bd"/>
    <property type="match status" value="1"/>
</dbReference>
<dbReference type="AlphaFoldDB" id="A0A8I0ZLE2"/>
<dbReference type="GO" id="GO:0003677">
    <property type="term" value="F:DNA binding"/>
    <property type="evidence" value="ECO:0007669"/>
    <property type="project" value="UniProtKB-KW"/>
</dbReference>
<feature type="domain" description="Lsr2 DNA-binding" evidence="3">
    <location>
        <begin position="64"/>
        <end position="99"/>
    </location>
</feature>
<feature type="domain" description="Lsr2 dimerization" evidence="2">
    <location>
        <begin position="1"/>
        <end position="57"/>
    </location>
</feature>